<evidence type="ECO:0000256" key="3">
    <source>
        <dbReference type="ARBA" id="ARBA00023015"/>
    </source>
</evidence>
<dbReference type="RefSeq" id="WP_341411203.1">
    <property type="nucleotide sequence ID" value="NZ_JBBUTH010000008.1"/>
</dbReference>
<dbReference type="PANTHER" id="PTHR48111">
    <property type="entry name" value="REGULATOR OF RPOS"/>
    <property type="match status" value="1"/>
</dbReference>
<evidence type="ECO:0000256" key="5">
    <source>
        <dbReference type="ARBA" id="ARBA00023163"/>
    </source>
</evidence>
<dbReference type="InterPro" id="IPR002197">
    <property type="entry name" value="HTH_Fis"/>
</dbReference>
<keyword evidence="1 6" id="KW-0597">Phosphoprotein</keyword>
<keyword evidence="3" id="KW-0805">Transcription regulation</keyword>
<feature type="modified residue" description="4-aspartylphosphate" evidence="6">
    <location>
        <position position="52"/>
    </location>
</feature>
<keyword evidence="5" id="KW-0804">Transcription</keyword>
<dbReference type="InterPro" id="IPR011006">
    <property type="entry name" value="CheY-like_superfamily"/>
</dbReference>
<dbReference type="PROSITE" id="PS50110">
    <property type="entry name" value="RESPONSE_REGULATORY"/>
    <property type="match status" value="1"/>
</dbReference>
<dbReference type="InterPro" id="IPR009057">
    <property type="entry name" value="Homeodomain-like_sf"/>
</dbReference>
<dbReference type="Pfam" id="PF00072">
    <property type="entry name" value="Response_reg"/>
    <property type="match status" value="1"/>
</dbReference>
<dbReference type="SUPFAM" id="SSF52172">
    <property type="entry name" value="CheY-like"/>
    <property type="match status" value="1"/>
</dbReference>
<sequence>MATILVVDDELGIRGLLSEILSDEGHTVELAEDAGEARAARDRVRPDLVLLDIWMPDVDGISLLKEWGANGQLTMPVIMMSGHGTIDTAVEATKYGATAFLEKPITLQKLLRAVEQALVRPAPRPAAAPAGPGLAPGLGGAALGGLGHLGAAVPGGLMPRMAEVPANGFDAGATALPAGAAAAGHGGLRAEQSFDLDRPLREARDAFEKSYFEFHLAKENGSMTRVAEKTGLERTHLYRKLKQLGVDLSRNKRGLT</sequence>
<evidence type="ECO:0000256" key="1">
    <source>
        <dbReference type="ARBA" id="ARBA00022553"/>
    </source>
</evidence>
<accession>A0ABU9CI29</accession>
<keyword evidence="9" id="KW-1185">Reference proteome</keyword>
<dbReference type="SUPFAM" id="SSF46689">
    <property type="entry name" value="Homeodomain-like"/>
    <property type="match status" value="1"/>
</dbReference>
<dbReference type="InterPro" id="IPR039420">
    <property type="entry name" value="WalR-like"/>
</dbReference>
<evidence type="ECO:0000256" key="4">
    <source>
        <dbReference type="ARBA" id="ARBA00023125"/>
    </source>
</evidence>
<evidence type="ECO:0000313" key="8">
    <source>
        <dbReference type="EMBL" id="MEK8051503.1"/>
    </source>
</evidence>
<dbReference type="Gene3D" id="3.40.50.2300">
    <property type="match status" value="1"/>
</dbReference>
<protein>
    <submittedName>
        <fullName evidence="8">Response regulator</fullName>
    </submittedName>
</protein>
<comment type="caution">
    <text evidence="8">The sequence shown here is derived from an EMBL/GenBank/DDBJ whole genome shotgun (WGS) entry which is preliminary data.</text>
</comment>
<dbReference type="Proteomes" id="UP001365405">
    <property type="component" value="Unassembled WGS sequence"/>
</dbReference>
<name>A0ABU9CI29_9BURK</name>
<evidence type="ECO:0000259" key="7">
    <source>
        <dbReference type="PROSITE" id="PS50110"/>
    </source>
</evidence>
<dbReference type="EMBL" id="JBBUTH010000008">
    <property type="protein sequence ID" value="MEK8051503.1"/>
    <property type="molecule type" value="Genomic_DNA"/>
</dbReference>
<proteinExistence type="predicted"/>
<organism evidence="8 9">
    <name type="scientific">Pseudaquabacterium inlustre</name>
    <dbReference type="NCBI Taxonomy" id="2984192"/>
    <lineage>
        <taxon>Bacteria</taxon>
        <taxon>Pseudomonadati</taxon>
        <taxon>Pseudomonadota</taxon>
        <taxon>Betaproteobacteria</taxon>
        <taxon>Burkholderiales</taxon>
        <taxon>Sphaerotilaceae</taxon>
        <taxon>Pseudaquabacterium</taxon>
    </lineage>
</organism>
<keyword evidence="2" id="KW-0902">Two-component regulatory system</keyword>
<dbReference type="SMART" id="SM00448">
    <property type="entry name" value="REC"/>
    <property type="match status" value="1"/>
</dbReference>
<evidence type="ECO:0000313" key="9">
    <source>
        <dbReference type="Proteomes" id="UP001365405"/>
    </source>
</evidence>
<dbReference type="InterPro" id="IPR001789">
    <property type="entry name" value="Sig_transdc_resp-reg_receiver"/>
</dbReference>
<dbReference type="Pfam" id="PF02954">
    <property type="entry name" value="HTH_8"/>
    <property type="match status" value="1"/>
</dbReference>
<dbReference type="CDD" id="cd17550">
    <property type="entry name" value="REC_NtrX-like"/>
    <property type="match status" value="1"/>
</dbReference>
<gene>
    <name evidence="8" type="ORF">AACH10_14740</name>
</gene>
<feature type="domain" description="Response regulatory" evidence="7">
    <location>
        <begin position="3"/>
        <end position="118"/>
    </location>
</feature>
<evidence type="ECO:0000256" key="2">
    <source>
        <dbReference type="ARBA" id="ARBA00023012"/>
    </source>
</evidence>
<reference evidence="8 9" key="1">
    <citation type="submission" date="2024-04" db="EMBL/GenBank/DDBJ databases">
        <title>Novel species of the genus Ideonella isolated from streams.</title>
        <authorList>
            <person name="Lu H."/>
        </authorList>
    </citation>
    <scope>NUCLEOTIDE SEQUENCE [LARGE SCALE GENOMIC DNA]</scope>
    <source>
        <strain evidence="8 9">DXS22W</strain>
    </source>
</reference>
<evidence type="ECO:0000256" key="6">
    <source>
        <dbReference type="PROSITE-ProRule" id="PRU00169"/>
    </source>
</evidence>
<keyword evidence="4" id="KW-0238">DNA-binding</keyword>
<dbReference type="PANTHER" id="PTHR48111:SF1">
    <property type="entry name" value="TWO-COMPONENT RESPONSE REGULATOR ORR33"/>
    <property type="match status" value="1"/>
</dbReference>
<dbReference type="Gene3D" id="1.10.10.60">
    <property type="entry name" value="Homeodomain-like"/>
    <property type="match status" value="1"/>
</dbReference>